<gene>
    <name evidence="1" type="ORF">TSUD_306270</name>
</gene>
<evidence type="ECO:0000313" key="1">
    <source>
        <dbReference type="EMBL" id="GAU23179.1"/>
    </source>
</evidence>
<proteinExistence type="predicted"/>
<dbReference type="AlphaFoldDB" id="A0A2Z6MW02"/>
<reference evidence="2" key="1">
    <citation type="journal article" date="2017" name="Front. Plant Sci.">
        <title>Climate Clever Clovers: New Paradigm to Reduce the Environmental Footprint of Ruminants by Breeding Low Methanogenic Forages Utilizing Haplotype Variation.</title>
        <authorList>
            <person name="Kaur P."/>
            <person name="Appels R."/>
            <person name="Bayer P.E."/>
            <person name="Keeble-Gagnere G."/>
            <person name="Wang J."/>
            <person name="Hirakawa H."/>
            <person name="Shirasawa K."/>
            <person name="Vercoe P."/>
            <person name="Stefanova K."/>
            <person name="Durmic Z."/>
            <person name="Nichols P."/>
            <person name="Revell C."/>
            <person name="Isobe S.N."/>
            <person name="Edwards D."/>
            <person name="Erskine W."/>
        </authorList>
    </citation>
    <scope>NUCLEOTIDE SEQUENCE [LARGE SCALE GENOMIC DNA]</scope>
    <source>
        <strain evidence="2">cv. Daliak</strain>
    </source>
</reference>
<dbReference type="Gene3D" id="2.60.60.20">
    <property type="entry name" value="PLAT/LH2 domain"/>
    <property type="match status" value="1"/>
</dbReference>
<dbReference type="InterPro" id="IPR036392">
    <property type="entry name" value="PLAT/LH2_dom_sf"/>
</dbReference>
<dbReference type="OrthoDB" id="1490254at2759"/>
<protein>
    <submittedName>
        <fullName evidence="1">Uncharacterized protein</fullName>
    </submittedName>
</protein>
<dbReference type="SUPFAM" id="SSF49723">
    <property type="entry name" value="Lipase/lipooxygenase domain (PLAT/LH2 domain)"/>
    <property type="match status" value="1"/>
</dbReference>
<name>A0A2Z6MW02_TRISU</name>
<organism evidence="1 2">
    <name type="scientific">Trifolium subterraneum</name>
    <name type="common">Subterranean clover</name>
    <dbReference type="NCBI Taxonomy" id="3900"/>
    <lineage>
        <taxon>Eukaryota</taxon>
        <taxon>Viridiplantae</taxon>
        <taxon>Streptophyta</taxon>
        <taxon>Embryophyta</taxon>
        <taxon>Tracheophyta</taxon>
        <taxon>Spermatophyta</taxon>
        <taxon>Magnoliopsida</taxon>
        <taxon>eudicotyledons</taxon>
        <taxon>Gunneridae</taxon>
        <taxon>Pentapetalae</taxon>
        <taxon>rosids</taxon>
        <taxon>fabids</taxon>
        <taxon>Fabales</taxon>
        <taxon>Fabaceae</taxon>
        <taxon>Papilionoideae</taxon>
        <taxon>50 kb inversion clade</taxon>
        <taxon>NPAAA clade</taxon>
        <taxon>Hologalegina</taxon>
        <taxon>IRL clade</taxon>
        <taxon>Trifolieae</taxon>
        <taxon>Trifolium</taxon>
    </lineage>
</organism>
<keyword evidence="2" id="KW-1185">Reference proteome</keyword>
<accession>A0A2Z6MW02</accession>
<evidence type="ECO:0000313" key="2">
    <source>
        <dbReference type="Proteomes" id="UP000242715"/>
    </source>
</evidence>
<dbReference type="Proteomes" id="UP000242715">
    <property type="component" value="Unassembled WGS sequence"/>
</dbReference>
<sequence length="71" mass="7735">MANCFLQTMFQNCFTSGEKSNRHQVIGTVVLMKKSVLDFNNFTASMLDGLHELVGKGVSLQLISAVNTDPG</sequence>
<dbReference type="EMBL" id="DF973264">
    <property type="protein sequence ID" value="GAU23179.1"/>
    <property type="molecule type" value="Genomic_DNA"/>
</dbReference>